<dbReference type="Pfam" id="PF11221">
    <property type="entry name" value="Med21"/>
    <property type="match status" value="2"/>
</dbReference>
<dbReference type="SUPFAM" id="SSF140718">
    <property type="entry name" value="Mediator hinge subcomplex-like"/>
    <property type="match status" value="1"/>
</dbReference>
<evidence type="ECO:0000256" key="8">
    <source>
        <dbReference type="ARBA" id="ARBA00023242"/>
    </source>
</evidence>
<keyword evidence="14" id="KW-1185">Reference proteome</keyword>
<feature type="compositionally biased region" description="Low complexity" evidence="12">
    <location>
        <begin position="56"/>
        <end position="97"/>
    </location>
</feature>
<dbReference type="Proteomes" id="UP001590950">
    <property type="component" value="Unassembled WGS sequence"/>
</dbReference>
<evidence type="ECO:0000256" key="6">
    <source>
        <dbReference type="ARBA" id="ARBA00023159"/>
    </source>
</evidence>
<dbReference type="PANTHER" id="PTHR13381">
    <property type="entry name" value="RNA POLYMERASE II HOLOENZYME COMPONENT SRB7"/>
    <property type="match status" value="1"/>
</dbReference>
<evidence type="ECO:0000256" key="10">
    <source>
        <dbReference type="RuleBase" id="RU366036"/>
    </source>
</evidence>
<evidence type="ECO:0000256" key="9">
    <source>
        <dbReference type="ARBA" id="ARBA00025687"/>
    </source>
</evidence>
<dbReference type="PANTHER" id="PTHR13381:SF0">
    <property type="entry name" value="MEDIATOR OF RNA POLYMERASE II TRANSCRIPTION SUBUNIT 21"/>
    <property type="match status" value="1"/>
</dbReference>
<evidence type="ECO:0000256" key="7">
    <source>
        <dbReference type="ARBA" id="ARBA00023163"/>
    </source>
</evidence>
<evidence type="ECO:0000256" key="4">
    <source>
        <dbReference type="ARBA" id="ARBA00019691"/>
    </source>
</evidence>
<comment type="subcellular location">
    <subcellularLocation>
        <location evidence="1 10">Nucleus</location>
    </subcellularLocation>
</comment>
<evidence type="ECO:0000256" key="2">
    <source>
        <dbReference type="ARBA" id="ARBA00005770"/>
    </source>
</evidence>
<comment type="similarity">
    <text evidence="2 10">Belongs to the Mediator complex subunit 21 family.</text>
</comment>
<evidence type="ECO:0000256" key="12">
    <source>
        <dbReference type="SAM" id="MobiDB-lite"/>
    </source>
</evidence>
<keyword evidence="5 10" id="KW-0805">Transcription regulation</keyword>
<feature type="coiled-coil region" evidence="11">
    <location>
        <begin position="143"/>
        <end position="170"/>
    </location>
</feature>
<reference evidence="13 14" key="1">
    <citation type="submission" date="2024-09" db="EMBL/GenBank/DDBJ databases">
        <title>Rethinking Asexuality: The Enigmatic Case of Functional Sexual Genes in Lepraria (Stereocaulaceae).</title>
        <authorList>
            <person name="Doellman M."/>
            <person name="Sun Y."/>
            <person name="Barcenas-Pena A."/>
            <person name="Lumbsch H.T."/>
            <person name="Grewe F."/>
        </authorList>
    </citation>
    <scope>NUCLEOTIDE SEQUENCE [LARGE SCALE GENOMIC DNA]</scope>
    <source>
        <strain evidence="13 14">Mercado 3170</strain>
    </source>
</reference>
<gene>
    <name evidence="13" type="ORF">N7G274_010633</name>
</gene>
<proteinExistence type="inferred from homology"/>
<dbReference type="Gene3D" id="6.10.280.10">
    <property type="entry name" value="Mediator complex, subunit Med21"/>
    <property type="match status" value="1"/>
</dbReference>
<dbReference type="EMBL" id="JBEFKJ010000061">
    <property type="protein sequence ID" value="KAL2036607.1"/>
    <property type="molecule type" value="Genomic_DNA"/>
</dbReference>
<keyword evidence="11" id="KW-0175">Coiled coil</keyword>
<comment type="function">
    <text evidence="9 10">Component of the Mediator complex, a coactivator involved in the regulated transcription of nearly all RNA polymerase II-dependent genes. Mediator functions as a bridge to convey information from gene-specific regulatory proteins to the basal RNA polymerase II transcription machinery. Mediator is recruited to promoters by direct interactions with regulatory proteins and serves as a scaffold for the assembly of a functional preinitiation complex with RNA polymerase II and the general transcription factors.</text>
</comment>
<sequence>MADRLTQLQDCYEQLATQFYASIRYVSLHHNASPLPPPAPLPSSSSDTTSGGGPNGSIPHPNTSHTSSLTTTTTTTNTNPSQPSQPSQTSQDASDPSSLPPEQRPDSPNTFAAAQKELAHDLILKTRQIEYLIGVLPGVGAGKASQEERIRALEGELRGVLEERRGVEGERERGVGVVEGVIGGVRR</sequence>
<dbReference type="InterPro" id="IPR037212">
    <property type="entry name" value="Med7/Med21-like"/>
</dbReference>
<evidence type="ECO:0000256" key="11">
    <source>
        <dbReference type="SAM" id="Coils"/>
    </source>
</evidence>
<comment type="caution">
    <text evidence="13">The sequence shown here is derived from an EMBL/GenBank/DDBJ whole genome shotgun (WGS) entry which is preliminary data.</text>
</comment>
<organism evidence="13 14">
    <name type="scientific">Stereocaulon virgatum</name>
    <dbReference type="NCBI Taxonomy" id="373712"/>
    <lineage>
        <taxon>Eukaryota</taxon>
        <taxon>Fungi</taxon>
        <taxon>Dikarya</taxon>
        <taxon>Ascomycota</taxon>
        <taxon>Pezizomycotina</taxon>
        <taxon>Lecanoromycetes</taxon>
        <taxon>OSLEUM clade</taxon>
        <taxon>Lecanoromycetidae</taxon>
        <taxon>Lecanorales</taxon>
        <taxon>Lecanorineae</taxon>
        <taxon>Stereocaulaceae</taxon>
        <taxon>Stereocaulon</taxon>
    </lineage>
</organism>
<comment type="subunit">
    <text evidence="3 10">Component of the Mediator complex.</text>
</comment>
<evidence type="ECO:0000256" key="3">
    <source>
        <dbReference type="ARBA" id="ARBA00011837"/>
    </source>
</evidence>
<name>A0ABR3ZT48_9LECA</name>
<keyword evidence="8 10" id="KW-0539">Nucleus</keyword>
<dbReference type="InterPro" id="IPR021384">
    <property type="entry name" value="Mediator_Med21"/>
</dbReference>
<accession>A0ABR3ZT48</accession>
<evidence type="ECO:0000256" key="5">
    <source>
        <dbReference type="ARBA" id="ARBA00023015"/>
    </source>
</evidence>
<keyword evidence="6 10" id="KW-0010">Activator</keyword>
<evidence type="ECO:0000313" key="13">
    <source>
        <dbReference type="EMBL" id="KAL2036607.1"/>
    </source>
</evidence>
<keyword evidence="7 10" id="KW-0804">Transcription</keyword>
<evidence type="ECO:0000313" key="14">
    <source>
        <dbReference type="Proteomes" id="UP001590950"/>
    </source>
</evidence>
<protein>
    <recommendedName>
        <fullName evidence="4 10">Mediator of RNA polymerase II transcription subunit 21</fullName>
    </recommendedName>
</protein>
<feature type="region of interest" description="Disordered" evidence="12">
    <location>
        <begin position="33"/>
        <end position="109"/>
    </location>
</feature>
<evidence type="ECO:0000256" key="1">
    <source>
        <dbReference type="ARBA" id="ARBA00004123"/>
    </source>
</evidence>